<evidence type="ECO:0000259" key="4">
    <source>
        <dbReference type="PROSITE" id="PS01180"/>
    </source>
</evidence>
<dbReference type="PANTHER" id="PTHR24252:SF7">
    <property type="entry name" value="HYALIN"/>
    <property type="match status" value="1"/>
</dbReference>
<name>A0A226E209_FOLCA</name>
<dbReference type="InterPro" id="IPR009003">
    <property type="entry name" value="Peptidase_S1_PA"/>
</dbReference>
<feature type="domain" description="CUB" evidence="4">
    <location>
        <begin position="71"/>
        <end position="188"/>
    </location>
</feature>
<dbReference type="EMBL" id="LNIX01000007">
    <property type="protein sequence ID" value="OXA51762.1"/>
    <property type="molecule type" value="Genomic_DNA"/>
</dbReference>
<dbReference type="GO" id="GO:0004252">
    <property type="term" value="F:serine-type endopeptidase activity"/>
    <property type="evidence" value="ECO:0007669"/>
    <property type="project" value="InterPro"/>
</dbReference>
<dbReference type="Pfam" id="PF00431">
    <property type="entry name" value="CUB"/>
    <property type="match status" value="1"/>
</dbReference>
<dbReference type="AlphaFoldDB" id="A0A226E209"/>
<reference evidence="6 7" key="1">
    <citation type="submission" date="2015-12" db="EMBL/GenBank/DDBJ databases">
        <title>The genome of Folsomia candida.</title>
        <authorList>
            <person name="Faddeeva A."/>
            <person name="Derks M.F."/>
            <person name="Anvar Y."/>
            <person name="Smit S."/>
            <person name="Van Straalen N."/>
            <person name="Roelofs D."/>
        </authorList>
    </citation>
    <scope>NUCLEOTIDE SEQUENCE [LARGE SCALE GENOMIC DNA]</scope>
    <source>
        <strain evidence="6 7">VU population</strain>
        <tissue evidence="6">Whole body</tissue>
    </source>
</reference>
<comment type="caution">
    <text evidence="2">Lacks conserved residue(s) required for the propagation of feature annotation.</text>
</comment>
<evidence type="ECO:0000256" key="3">
    <source>
        <dbReference type="SAM" id="SignalP"/>
    </source>
</evidence>
<proteinExistence type="predicted"/>
<dbReference type="GO" id="GO:0006508">
    <property type="term" value="P:proteolysis"/>
    <property type="evidence" value="ECO:0007669"/>
    <property type="project" value="InterPro"/>
</dbReference>
<dbReference type="Gene3D" id="2.40.10.10">
    <property type="entry name" value="Trypsin-like serine proteases"/>
    <property type="match status" value="2"/>
</dbReference>
<evidence type="ECO:0000259" key="5">
    <source>
        <dbReference type="PROSITE" id="PS50240"/>
    </source>
</evidence>
<dbReference type="SMART" id="SM00042">
    <property type="entry name" value="CUB"/>
    <property type="match status" value="1"/>
</dbReference>
<dbReference type="InterPro" id="IPR001254">
    <property type="entry name" value="Trypsin_dom"/>
</dbReference>
<comment type="caution">
    <text evidence="6">The sequence shown here is derived from an EMBL/GenBank/DDBJ whole genome shotgun (WGS) entry which is preliminary data.</text>
</comment>
<dbReference type="SMART" id="SM00020">
    <property type="entry name" value="Tryp_SPc"/>
    <property type="match status" value="1"/>
</dbReference>
<feature type="domain" description="Peptidase S1" evidence="5">
    <location>
        <begin position="251"/>
        <end position="483"/>
    </location>
</feature>
<feature type="signal peptide" evidence="3">
    <location>
        <begin position="1"/>
        <end position="24"/>
    </location>
</feature>
<dbReference type="PRINTS" id="PR00722">
    <property type="entry name" value="CHYMOTRYPSIN"/>
</dbReference>
<accession>A0A226E209</accession>
<dbReference type="Pfam" id="PF00089">
    <property type="entry name" value="Trypsin"/>
    <property type="match status" value="1"/>
</dbReference>
<dbReference type="PANTHER" id="PTHR24252">
    <property type="entry name" value="ACROSIN-RELATED"/>
    <property type="match status" value="1"/>
</dbReference>
<dbReference type="PROSITE" id="PS00135">
    <property type="entry name" value="TRYPSIN_SER"/>
    <property type="match status" value="1"/>
</dbReference>
<dbReference type="SUPFAM" id="SSF50494">
    <property type="entry name" value="Trypsin-like serine proteases"/>
    <property type="match status" value="1"/>
</dbReference>
<dbReference type="InterPro" id="IPR035914">
    <property type="entry name" value="Sperma_CUB_dom_sf"/>
</dbReference>
<dbReference type="Proteomes" id="UP000198287">
    <property type="component" value="Unassembled WGS sequence"/>
</dbReference>
<dbReference type="CDD" id="cd00190">
    <property type="entry name" value="Tryp_SPc"/>
    <property type="match status" value="1"/>
</dbReference>
<keyword evidence="3" id="KW-0732">Signal</keyword>
<dbReference type="InterPro" id="IPR043504">
    <property type="entry name" value="Peptidase_S1_PA_chymotrypsin"/>
</dbReference>
<sequence length="486" mass="53801">MLLRMWSQLLVLSLLLGASPPVRGDLTDDFLAATPIHPTFKVPEVFGQESEQLKFEAYTNFTGTFTPFADCSENKTDLQLGDYGVIKTPNYPRNYPGRSSCQWYLESPPNTKIEATIFDLYTQPWFFTYFDYVMITRDGNFSKVDRMAGDMNTKTPLTISSELNKLGIRFRSSTLFNFRGMKIHYLVKSMDGNVEKLAPSPYDNVCGQSTILGSQSPVVVIPPLPALPGVVTTTTEATVETTTIPQTDDHIIGPDFASRGSFPWMAAMLIDGRSFCGGSLIDNQAHCTDGAKRITVLLGALDIKSKTEKRLTFNITRENIFQHPDYNPNTITHDITVIKLPEKVNYTDNIRPICLPNRYYVENTFVGEEVRVSGWGKPFDSAPGISPILKNTTANVIANGQCRRFFRSIVTGNLICIGTTFDASPCRGDSGGPLVVKQTTESGQPFFMQLGIVSFGGNSCQKAYPVGFTRVSAFLDYISSVTTKTL</sequence>
<dbReference type="STRING" id="158441.A0A226E209"/>
<dbReference type="OrthoDB" id="5597713at2759"/>
<keyword evidence="1" id="KW-1015">Disulfide bond</keyword>
<feature type="chain" id="PRO_5013144244" evidence="3">
    <location>
        <begin position="25"/>
        <end position="486"/>
    </location>
</feature>
<dbReference type="InterPro" id="IPR033116">
    <property type="entry name" value="TRYPSIN_SER"/>
</dbReference>
<dbReference type="PROSITE" id="PS50240">
    <property type="entry name" value="TRYPSIN_DOM"/>
    <property type="match status" value="1"/>
</dbReference>
<dbReference type="Gene3D" id="2.60.120.290">
    <property type="entry name" value="Spermadhesin, CUB domain"/>
    <property type="match status" value="1"/>
</dbReference>
<gene>
    <name evidence="6" type="ORF">Fcan01_12884</name>
</gene>
<protein>
    <submittedName>
        <fullName evidence="6">Chymotrypsin BI</fullName>
    </submittedName>
</protein>
<evidence type="ECO:0000313" key="7">
    <source>
        <dbReference type="Proteomes" id="UP000198287"/>
    </source>
</evidence>
<dbReference type="PROSITE" id="PS01180">
    <property type="entry name" value="CUB"/>
    <property type="match status" value="1"/>
</dbReference>
<evidence type="ECO:0000256" key="1">
    <source>
        <dbReference type="ARBA" id="ARBA00023157"/>
    </source>
</evidence>
<evidence type="ECO:0000256" key="2">
    <source>
        <dbReference type="PROSITE-ProRule" id="PRU00059"/>
    </source>
</evidence>
<keyword evidence="7" id="KW-1185">Reference proteome</keyword>
<dbReference type="SUPFAM" id="SSF49854">
    <property type="entry name" value="Spermadhesin, CUB domain"/>
    <property type="match status" value="1"/>
</dbReference>
<dbReference type="CDD" id="cd00041">
    <property type="entry name" value="CUB"/>
    <property type="match status" value="1"/>
</dbReference>
<dbReference type="InterPro" id="IPR000859">
    <property type="entry name" value="CUB_dom"/>
</dbReference>
<dbReference type="InterPro" id="IPR001314">
    <property type="entry name" value="Peptidase_S1A"/>
</dbReference>
<evidence type="ECO:0000313" key="6">
    <source>
        <dbReference type="EMBL" id="OXA51762.1"/>
    </source>
</evidence>
<organism evidence="6 7">
    <name type="scientific">Folsomia candida</name>
    <name type="common">Springtail</name>
    <dbReference type="NCBI Taxonomy" id="158441"/>
    <lineage>
        <taxon>Eukaryota</taxon>
        <taxon>Metazoa</taxon>
        <taxon>Ecdysozoa</taxon>
        <taxon>Arthropoda</taxon>
        <taxon>Hexapoda</taxon>
        <taxon>Collembola</taxon>
        <taxon>Entomobryomorpha</taxon>
        <taxon>Isotomoidea</taxon>
        <taxon>Isotomidae</taxon>
        <taxon>Proisotominae</taxon>
        <taxon>Folsomia</taxon>
    </lineage>
</organism>
<dbReference type="OMA" id="YEIRASP"/>